<dbReference type="CDD" id="cd12797">
    <property type="entry name" value="M23_peptidase"/>
    <property type="match status" value="1"/>
</dbReference>
<protein>
    <submittedName>
        <fullName evidence="2">Peptidase M23</fullName>
    </submittedName>
</protein>
<sequence>MVSEEETDLRFAERVAVTQTGLIEQQQELSELRKTTEQKLAGMMLKLGEMQSELQRLNALGERLAEESDLYVEEFQFGHPLPIGGPSHDVVMPTVDSSMEVLNQIDSMMAQLKNKSQQLQALESVLMQHHIQNESFISGRPIETGWLSSYYGMRKDPFSGLPAMHKGIDFAGAEGAPVKATGAGMVVWSGPRYGYGNLVEIDHGDGLVTRYGHNKKIHVKIGDVVTKGQKIADMGQTGRATGAHVHYEVLKNGNQMDPLQFVYRKAAN</sequence>
<accession>A0AA48KTN9</accession>
<dbReference type="InterPro" id="IPR016047">
    <property type="entry name" value="M23ase_b-sheet_dom"/>
</dbReference>
<dbReference type="InterPro" id="IPR011055">
    <property type="entry name" value="Dup_hybrid_motif"/>
</dbReference>
<evidence type="ECO:0000259" key="1">
    <source>
        <dbReference type="Pfam" id="PF01551"/>
    </source>
</evidence>
<gene>
    <name evidence="2" type="ORF">MACH26_11210</name>
</gene>
<feature type="domain" description="M23ase beta-sheet core" evidence="1">
    <location>
        <begin position="164"/>
        <end position="258"/>
    </location>
</feature>
<dbReference type="PANTHER" id="PTHR21666">
    <property type="entry name" value="PEPTIDASE-RELATED"/>
    <property type="match status" value="1"/>
</dbReference>
<dbReference type="PANTHER" id="PTHR21666:SF291">
    <property type="entry name" value="STAGE II SPORULATION PROTEIN Q"/>
    <property type="match status" value="1"/>
</dbReference>
<dbReference type="SUPFAM" id="SSF51261">
    <property type="entry name" value="Duplicated hybrid motif"/>
    <property type="match status" value="1"/>
</dbReference>
<dbReference type="InterPro" id="IPR050570">
    <property type="entry name" value="Cell_wall_metabolism_enzyme"/>
</dbReference>
<dbReference type="EMBL" id="AP027272">
    <property type="protein sequence ID" value="BDX05600.1"/>
    <property type="molecule type" value="Genomic_DNA"/>
</dbReference>
<dbReference type="AlphaFoldDB" id="A0AA48KTN9"/>
<evidence type="ECO:0000313" key="3">
    <source>
        <dbReference type="Proteomes" id="UP001333710"/>
    </source>
</evidence>
<evidence type="ECO:0000313" key="2">
    <source>
        <dbReference type="EMBL" id="BDX05600.1"/>
    </source>
</evidence>
<dbReference type="Proteomes" id="UP001333710">
    <property type="component" value="Chromosome"/>
</dbReference>
<dbReference type="Pfam" id="PF01551">
    <property type="entry name" value="Peptidase_M23"/>
    <property type="match status" value="1"/>
</dbReference>
<dbReference type="Gene3D" id="2.70.70.10">
    <property type="entry name" value="Glucose Permease (Domain IIA)"/>
    <property type="match status" value="1"/>
</dbReference>
<proteinExistence type="predicted"/>
<dbReference type="FunFam" id="2.70.70.10:FF:000006">
    <property type="entry name" value="M23 family peptidase"/>
    <property type="match status" value="1"/>
</dbReference>
<dbReference type="KEGG" id="pmaw:MACH26_11210"/>
<keyword evidence="3" id="KW-1185">Reference proteome</keyword>
<dbReference type="GO" id="GO:0004222">
    <property type="term" value="F:metalloendopeptidase activity"/>
    <property type="evidence" value="ECO:0007669"/>
    <property type="project" value="TreeGrafter"/>
</dbReference>
<reference evidence="2" key="1">
    <citation type="submission" date="2023-01" db="EMBL/GenBank/DDBJ databases">
        <title>Complete genome sequence of Planctobacterium marinum strain Dej080120_11.</title>
        <authorList>
            <person name="Ueki S."/>
            <person name="Maruyama F."/>
        </authorList>
    </citation>
    <scope>NUCLEOTIDE SEQUENCE</scope>
    <source>
        <strain evidence="2">Dej080120_11</strain>
    </source>
</reference>
<organism evidence="2 3">
    <name type="scientific">Planctobacterium marinum</name>
    <dbReference type="NCBI Taxonomy" id="1631968"/>
    <lineage>
        <taxon>Bacteria</taxon>
        <taxon>Pseudomonadati</taxon>
        <taxon>Pseudomonadota</taxon>
        <taxon>Gammaproteobacteria</taxon>
        <taxon>Alteromonadales</taxon>
        <taxon>Alteromonadaceae</taxon>
        <taxon>Planctobacterium</taxon>
    </lineage>
</organism>
<name>A0AA48KTN9_9ALTE</name>